<comment type="caution">
    <text evidence="2">The sequence shown here is derived from an EMBL/GenBank/DDBJ whole genome shotgun (WGS) entry which is preliminary data.</text>
</comment>
<proteinExistence type="predicted"/>
<dbReference type="Proteomes" id="UP001217089">
    <property type="component" value="Unassembled WGS sequence"/>
</dbReference>
<feature type="compositionally biased region" description="Basic and acidic residues" evidence="1">
    <location>
        <begin position="187"/>
        <end position="202"/>
    </location>
</feature>
<feature type="compositionally biased region" description="Low complexity" evidence="1">
    <location>
        <begin position="36"/>
        <end position="54"/>
    </location>
</feature>
<feature type="region of interest" description="Disordered" evidence="1">
    <location>
        <begin position="28"/>
        <end position="55"/>
    </location>
</feature>
<name>A0ABQ9FP58_TEGGR</name>
<accession>A0ABQ9FP58</accession>
<feature type="compositionally biased region" description="Polar residues" evidence="1">
    <location>
        <begin position="172"/>
        <end position="184"/>
    </location>
</feature>
<evidence type="ECO:0000313" key="2">
    <source>
        <dbReference type="EMBL" id="KAJ8318040.1"/>
    </source>
</evidence>
<keyword evidence="3" id="KW-1185">Reference proteome</keyword>
<dbReference type="EMBL" id="JARBDR010000214">
    <property type="protein sequence ID" value="KAJ8318040.1"/>
    <property type="molecule type" value="Genomic_DNA"/>
</dbReference>
<evidence type="ECO:0000313" key="3">
    <source>
        <dbReference type="Proteomes" id="UP001217089"/>
    </source>
</evidence>
<protein>
    <submittedName>
        <fullName evidence="2">Uncharacterized protein</fullName>
    </submittedName>
</protein>
<sequence>MMTIRRHEIEVRQRQKEAAIQAAKQMRKMNGPFVQSYPRSPTRSPRSPRPVRSPQVQHIRPFYTQTNQVYNATISVPGVAYRHVSPRRQSNMSSKGFYVHSLGENHRFHQIPVRSLVPQSAAYQPRPRHAIPDFYHEKRRPGTEPPLRLGAYRPKVITDYFAPHNVREAVTESPSNKTNLQSPSAVYEKEGYTGYKDRGQSW</sequence>
<evidence type="ECO:0000256" key="1">
    <source>
        <dbReference type="SAM" id="MobiDB-lite"/>
    </source>
</evidence>
<reference evidence="2 3" key="1">
    <citation type="submission" date="2022-12" db="EMBL/GenBank/DDBJ databases">
        <title>Chromosome-level genome of Tegillarca granosa.</title>
        <authorList>
            <person name="Kim J."/>
        </authorList>
    </citation>
    <scope>NUCLEOTIDE SEQUENCE [LARGE SCALE GENOMIC DNA]</scope>
    <source>
        <strain evidence="2">Teg-2019</strain>
        <tissue evidence="2">Adductor muscle</tissue>
    </source>
</reference>
<gene>
    <name evidence="2" type="ORF">KUTeg_003131</name>
</gene>
<organism evidence="2 3">
    <name type="scientific">Tegillarca granosa</name>
    <name type="common">Malaysian cockle</name>
    <name type="synonym">Anadara granosa</name>
    <dbReference type="NCBI Taxonomy" id="220873"/>
    <lineage>
        <taxon>Eukaryota</taxon>
        <taxon>Metazoa</taxon>
        <taxon>Spiralia</taxon>
        <taxon>Lophotrochozoa</taxon>
        <taxon>Mollusca</taxon>
        <taxon>Bivalvia</taxon>
        <taxon>Autobranchia</taxon>
        <taxon>Pteriomorphia</taxon>
        <taxon>Arcoida</taxon>
        <taxon>Arcoidea</taxon>
        <taxon>Arcidae</taxon>
        <taxon>Tegillarca</taxon>
    </lineage>
</organism>
<feature type="region of interest" description="Disordered" evidence="1">
    <location>
        <begin position="168"/>
        <end position="202"/>
    </location>
</feature>